<accession>A0A914EPN5</accession>
<protein>
    <submittedName>
        <fullName evidence="2">Uncharacterized protein</fullName>
    </submittedName>
</protein>
<evidence type="ECO:0000313" key="2">
    <source>
        <dbReference type="WBParaSite" id="ACRNAN_scaffold9257.g6902.t1"/>
    </source>
</evidence>
<keyword evidence="1" id="KW-1185">Reference proteome</keyword>
<organism evidence="1 2">
    <name type="scientific">Acrobeloides nanus</name>
    <dbReference type="NCBI Taxonomy" id="290746"/>
    <lineage>
        <taxon>Eukaryota</taxon>
        <taxon>Metazoa</taxon>
        <taxon>Ecdysozoa</taxon>
        <taxon>Nematoda</taxon>
        <taxon>Chromadorea</taxon>
        <taxon>Rhabditida</taxon>
        <taxon>Tylenchina</taxon>
        <taxon>Cephalobomorpha</taxon>
        <taxon>Cephaloboidea</taxon>
        <taxon>Cephalobidae</taxon>
        <taxon>Acrobeloides</taxon>
    </lineage>
</organism>
<sequence>MEQMPYEFMDYESLLNEETLQEGPSEYSLDLIRYSTRSNLLLTIRKWAPKAAFLKLYISTIEPSLLFAIEAWCSSQHILQNSIERVKKFAVKLCGNDFTASYTHLLERLSWKSIIQIAMEKRALAMHHFIRGYQNLPEAIVLCSEDRRRASRISYEWELVIPVSSLEAVRSSSLNIARLIWNHLLEDIATIPDPTRFKNAVKQLLEILHRI</sequence>
<evidence type="ECO:0000313" key="1">
    <source>
        <dbReference type="Proteomes" id="UP000887540"/>
    </source>
</evidence>
<dbReference type="AlphaFoldDB" id="A0A914EPN5"/>
<dbReference type="WBParaSite" id="ACRNAN_scaffold9257.g6902.t1">
    <property type="protein sequence ID" value="ACRNAN_scaffold9257.g6902.t1"/>
    <property type="gene ID" value="ACRNAN_scaffold9257.g6902"/>
</dbReference>
<proteinExistence type="predicted"/>
<name>A0A914EPN5_9BILA</name>
<reference evidence="2" key="1">
    <citation type="submission" date="2022-11" db="UniProtKB">
        <authorList>
            <consortium name="WormBaseParasite"/>
        </authorList>
    </citation>
    <scope>IDENTIFICATION</scope>
</reference>
<dbReference type="Proteomes" id="UP000887540">
    <property type="component" value="Unplaced"/>
</dbReference>